<feature type="compositionally biased region" description="Basic and acidic residues" evidence="1">
    <location>
        <begin position="30"/>
        <end position="53"/>
    </location>
</feature>
<feature type="compositionally biased region" description="Low complexity" evidence="1">
    <location>
        <begin position="277"/>
        <end position="290"/>
    </location>
</feature>
<dbReference type="PROSITE" id="PS50982">
    <property type="entry name" value="MBD"/>
    <property type="match status" value="1"/>
</dbReference>
<proteinExistence type="predicted"/>
<dbReference type="EMBL" id="HBGK01048150">
    <property type="protein sequence ID" value="CAD9307924.1"/>
    <property type="molecule type" value="Transcribed_RNA"/>
</dbReference>
<evidence type="ECO:0000259" key="2">
    <source>
        <dbReference type="PROSITE" id="PS50982"/>
    </source>
</evidence>
<evidence type="ECO:0000256" key="1">
    <source>
        <dbReference type="SAM" id="MobiDB-lite"/>
    </source>
</evidence>
<dbReference type="Pfam" id="PF01429">
    <property type="entry name" value="MBD"/>
    <property type="match status" value="1"/>
</dbReference>
<organism evidence="3">
    <name type="scientific">Grammatophora oceanica</name>
    <dbReference type="NCBI Taxonomy" id="210454"/>
    <lineage>
        <taxon>Eukaryota</taxon>
        <taxon>Sar</taxon>
        <taxon>Stramenopiles</taxon>
        <taxon>Ochrophyta</taxon>
        <taxon>Bacillariophyta</taxon>
        <taxon>Fragilariophyceae</taxon>
        <taxon>Fragilariophycidae</taxon>
        <taxon>Rhabdonematales</taxon>
        <taxon>Grammatophoraceae</taxon>
        <taxon>Grammatophora</taxon>
    </lineage>
</organism>
<feature type="compositionally biased region" description="Polar residues" evidence="1">
    <location>
        <begin position="1"/>
        <end position="13"/>
    </location>
</feature>
<protein>
    <recommendedName>
        <fullName evidence="2">MBD domain-containing protein</fullName>
    </recommendedName>
</protein>
<name>A0A7S1VQU3_9STRA</name>
<dbReference type="SUPFAM" id="SSF54171">
    <property type="entry name" value="DNA-binding domain"/>
    <property type="match status" value="1"/>
</dbReference>
<feature type="compositionally biased region" description="Basic and acidic residues" evidence="1">
    <location>
        <begin position="107"/>
        <end position="117"/>
    </location>
</feature>
<feature type="region of interest" description="Disordered" evidence="1">
    <location>
        <begin position="359"/>
        <end position="384"/>
    </location>
</feature>
<feature type="region of interest" description="Disordered" evidence="1">
    <location>
        <begin position="1"/>
        <end position="146"/>
    </location>
</feature>
<feature type="region of interest" description="Disordered" evidence="1">
    <location>
        <begin position="163"/>
        <end position="328"/>
    </location>
</feature>
<dbReference type="GO" id="GO:0003677">
    <property type="term" value="F:DNA binding"/>
    <property type="evidence" value="ECO:0007669"/>
    <property type="project" value="InterPro"/>
</dbReference>
<reference evidence="3" key="1">
    <citation type="submission" date="2021-01" db="EMBL/GenBank/DDBJ databases">
        <authorList>
            <person name="Corre E."/>
            <person name="Pelletier E."/>
            <person name="Niang G."/>
            <person name="Scheremetjew M."/>
            <person name="Finn R."/>
            <person name="Kale V."/>
            <person name="Holt S."/>
            <person name="Cochrane G."/>
            <person name="Meng A."/>
            <person name="Brown T."/>
            <person name="Cohen L."/>
        </authorList>
    </citation>
    <scope>NUCLEOTIDE SEQUENCE</scope>
    <source>
        <strain evidence="3">CCMP 410</strain>
    </source>
</reference>
<dbReference type="InterPro" id="IPR001739">
    <property type="entry name" value="Methyl_CpG_DNA-bd"/>
</dbReference>
<dbReference type="InterPro" id="IPR016177">
    <property type="entry name" value="DNA-bd_dom_sf"/>
</dbReference>
<feature type="compositionally biased region" description="Polar residues" evidence="1">
    <location>
        <begin position="433"/>
        <end position="449"/>
    </location>
</feature>
<sequence>MSQSEAAPVTCSNREALRESLNKSSSAVVPDKHVPAAARPKEKSNERTGDPKHSSVLAGTEDTRESLGKEVRGDISGEGQRIPKAVPKATGAEERKGEIAVDASGNKSKEGKGDPKSDQAPIDAKGGPVGAENGNEGKKGKASPTKAVMDCGVESISEAVEALAKASDAGAKDPPGGKKNAGNEKSEKLDGSNHVGTKESNAKISANTKGESHATGGSNKLEASGKDMNTKPDTVAGLKTTKSGGNGPPANQVTGSDSKPEEVALEKPTQQSEQPNGNGESEAKSSSEGSPPHEAAKAQKQKQKQPETPKRPRIIIPKPPREEDEAVTPVTTHVAAMLSTLEGKGVPVVDLMQEMISSGKKPAARVRGSQGNDSVHAKKRQQQSPLISLASPLITSGSTGEKRRRKKIARKLFGSREMAMAQKRARGMEEAASANTTSRMQTLPAATSTHRAESRAAPSLTRRGSAQAIWSGPPDEKIEGGWPPGWTKKIFRRMNGATKGSTDRYWYTPVTQRKLRSMKEVARFMGHLRDNGGDEQAAWKAFKGR</sequence>
<evidence type="ECO:0000313" key="3">
    <source>
        <dbReference type="EMBL" id="CAD9307924.1"/>
    </source>
</evidence>
<feature type="region of interest" description="Disordered" evidence="1">
    <location>
        <begin position="428"/>
        <end position="484"/>
    </location>
</feature>
<feature type="domain" description="MBD" evidence="2">
    <location>
        <begin position="472"/>
        <end position="545"/>
    </location>
</feature>
<dbReference type="Gene3D" id="3.30.890.10">
    <property type="entry name" value="Methyl-cpg-binding Protein 2, Chain A"/>
    <property type="match status" value="1"/>
</dbReference>
<accession>A0A7S1VQU3</accession>
<gene>
    <name evidence="3" type="ORF">GOCE00092_LOCUS25275</name>
</gene>
<feature type="compositionally biased region" description="Basic and acidic residues" evidence="1">
    <location>
        <begin position="181"/>
        <end position="201"/>
    </location>
</feature>
<dbReference type="AlphaFoldDB" id="A0A7S1VQU3"/>
<feature type="compositionally biased region" description="Basic and acidic residues" evidence="1">
    <location>
        <begin position="61"/>
        <end position="75"/>
    </location>
</feature>